<proteinExistence type="predicted"/>
<evidence type="ECO:0000313" key="5">
    <source>
        <dbReference type="EMBL" id="MDQ0382487.1"/>
    </source>
</evidence>
<dbReference type="InterPro" id="IPR040442">
    <property type="entry name" value="Pyrv_kinase-like_dom_sf"/>
</dbReference>
<keyword evidence="5" id="KW-0456">Lyase</keyword>
<accession>A0ABU0F4I3</accession>
<dbReference type="PANTHER" id="PTHR32308:SF0">
    <property type="entry name" value="HPCH_HPAI ALDOLASE_CITRATE LYASE DOMAIN-CONTAINING PROTEIN"/>
    <property type="match status" value="1"/>
</dbReference>
<feature type="domain" description="HpcH/HpaI aldolase/citrate lyase" evidence="4">
    <location>
        <begin position="6"/>
        <end position="236"/>
    </location>
</feature>
<dbReference type="PANTHER" id="PTHR32308">
    <property type="entry name" value="LYASE BETA SUBUNIT, PUTATIVE (AFU_ORTHOLOGUE AFUA_4G13030)-RELATED"/>
    <property type="match status" value="1"/>
</dbReference>
<sequence>MTRRHRSYLVTPATSTRMIGKAARSAADVVILDLEDGVSPDRKDEARRIAAEVSRDPVWSDRLLAVRINQPGTGMALSDLSAVVGSSGSQVDLVVVPKVVARRDVWWVDTTLTELESQLGIEHRVGIQVLVEDAAAIERLTEIARSSDRIESLVFGPGDFSASMDADLAVAGNDRQDLYPGDVWHSVRTAISLAAHTAGVAAVDGAYGDIGNLDGYRRECVWSRTLGFTGKWAIHPAQIEIANDVYAPSREAIAAAERMVAAYDAALAGGDGAAAHDGHLIDAATLRTARAVLDTAAALGLRGRNPQEKLTESRRP</sequence>
<evidence type="ECO:0000259" key="4">
    <source>
        <dbReference type="Pfam" id="PF03328"/>
    </source>
</evidence>
<dbReference type="Gene3D" id="3.20.20.60">
    <property type="entry name" value="Phosphoenolpyruvate-binding domains"/>
    <property type="match status" value="1"/>
</dbReference>
<reference evidence="5 6" key="1">
    <citation type="submission" date="2023-07" db="EMBL/GenBank/DDBJ databases">
        <title>Sequencing the genomes of 1000 actinobacteria strains.</title>
        <authorList>
            <person name="Klenk H.-P."/>
        </authorList>
    </citation>
    <scope>NUCLEOTIDE SEQUENCE [LARGE SCALE GENOMIC DNA]</scope>
    <source>
        <strain evidence="5 6">DSM 45805</strain>
    </source>
</reference>
<keyword evidence="2" id="KW-0479">Metal-binding</keyword>
<comment type="caution">
    <text evidence="5">The sequence shown here is derived from an EMBL/GenBank/DDBJ whole genome shotgun (WGS) entry which is preliminary data.</text>
</comment>
<dbReference type="PIRSF" id="PIRSF015582">
    <property type="entry name" value="Cit_lyase_B"/>
    <property type="match status" value="1"/>
</dbReference>
<dbReference type="InterPro" id="IPR011206">
    <property type="entry name" value="Citrate_lyase_beta/mcl1/mcl2"/>
</dbReference>
<keyword evidence="3" id="KW-0460">Magnesium</keyword>
<evidence type="ECO:0000256" key="1">
    <source>
        <dbReference type="ARBA" id="ARBA00001946"/>
    </source>
</evidence>
<comment type="cofactor">
    <cofactor evidence="1">
        <name>Mg(2+)</name>
        <dbReference type="ChEBI" id="CHEBI:18420"/>
    </cofactor>
</comment>
<dbReference type="Proteomes" id="UP001229651">
    <property type="component" value="Unassembled WGS sequence"/>
</dbReference>
<dbReference type="EMBL" id="JAUSUT010000001">
    <property type="protein sequence ID" value="MDQ0382487.1"/>
    <property type="molecule type" value="Genomic_DNA"/>
</dbReference>
<dbReference type="RefSeq" id="WP_306997714.1">
    <property type="nucleotide sequence ID" value="NZ_JAUSUT010000001.1"/>
</dbReference>
<dbReference type="EC" id="4.1.3.34" evidence="5"/>
<organism evidence="5 6">
    <name type="scientific">Amycolatopsis thermophila</name>
    <dbReference type="NCBI Taxonomy" id="206084"/>
    <lineage>
        <taxon>Bacteria</taxon>
        <taxon>Bacillati</taxon>
        <taxon>Actinomycetota</taxon>
        <taxon>Actinomycetes</taxon>
        <taxon>Pseudonocardiales</taxon>
        <taxon>Pseudonocardiaceae</taxon>
        <taxon>Amycolatopsis</taxon>
    </lineage>
</organism>
<dbReference type="Pfam" id="PF03328">
    <property type="entry name" value="HpcH_HpaI"/>
    <property type="match status" value="1"/>
</dbReference>
<dbReference type="SUPFAM" id="SSF51621">
    <property type="entry name" value="Phosphoenolpyruvate/pyruvate domain"/>
    <property type="match status" value="1"/>
</dbReference>
<evidence type="ECO:0000256" key="3">
    <source>
        <dbReference type="ARBA" id="ARBA00022842"/>
    </source>
</evidence>
<gene>
    <name evidence="5" type="ORF">FB470_006481</name>
</gene>
<dbReference type="InterPro" id="IPR005000">
    <property type="entry name" value="Aldolase/citrate-lyase_domain"/>
</dbReference>
<dbReference type="GO" id="GO:0008816">
    <property type="term" value="F:citryl-CoA lyase activity"/>
    <property type="evidence" value="ECO:0007669"/>
    <property type="project" value="UniProtKB-EC"/>
</dbReference>
<name>A0ABU0F4I3_9PSEU</name>
<evidence type="ECO:0000313" key="6">
    <source>
        <dbReference type="Proteomes" id="UP001229651"/>
    </source>
</evidence>
<protein>
    <submittedName>
        <fullName evidence="5">Citrate lyase subunit beta/citryl-CoA lyase</fullName>
        <ecNumber evidence="5">4.1.3.34</ecNumber>
    </submittedName>
</protein>
<evidence type="ECO:0000256" key="2">
    <source>
        <dbReference type="ARBA" id="ARBA00022723"/>
    </source>
</evidence>
<keyword evidence="6" id="KW-1185">Reference proteome</keyword>
<dbReference type="InterPro" id="IPR015813">
    <property type="entry name" value="Pyrv/PenolPyrv_kinase-like_dom"/>
</dbReference>